<gene>
    <name evidence="1" type="ORF">H8K26_16530</name>
</gene>
<dbReference type="PANTHER" id="PTHR38767">
    <property type="entry name" value="DNA POLYMERASE III SUBUNIT CHI"/>
    <property type="match status" value="1"/>
</dbReference>
<keyword evidence="2" id="KW-1185">Reference proteome</keyword>
<proteinExistence type="predicted"/>
<dbReference type="SUPFAM" id="SSF102400">
    <property type="entry name" value="DNA polymerase III chi subunit"/>
    <property type="match status" value="1"/>
</dbReference>
<dbReference type="InterPro" id="IPR007459">
    <property type="entry name" value="DNA_pol3_chi"/>
</dbReference>
<evidence type="ECO:0000313" key="2">
    <source>
        <dbReference type="Proteomes" id="UP000637632"/>
    </source>
</evidence>
<name>A0ABR6XJG3_9BURK</name>
<sequence length="139" mass="15909">MTRIDFHSNVADKLHYACRLIRKARAANSKVVVYHHDLTVLRHLDEALWTISEADFLPHVMADDALASMTPIVLSNTRLDQSPHFELLVNLSASVPEHFPLFSRMIEIVSGDQQDTLAARERYRHYQQQGHTLSHNVAK</sequence>
<organism evidence="1 2">
    <name type="scientific">Undibacterium aquatile</name>
    <dbReference type="NCBI Taxonomy" id="1537398"/>
    <lineage>
        <taxon>Bacteria</taxon>
        <taxon>Pseudomonadati</taxon>
        <taxon>Pseudomonadota</taxon>
        <taxon>Betaproteobacteria</taxon>
        <taxon>Burkholderiales</taxon>
        <taxon>Oxalobacteraceae</taxon>
        <taxon>Undibacterium</taxon>
    </lineage>
</organism>
<dbReference type="Pfam" id="PF04364">
    <property type="entry name" value="DNA_pol3_chi"/>
    <property type="match status" value="1"/>
</dbReference>
<dbReference type="EMBL" id="JACOFT010000007">
    <property type="protein sequence ID" value="MBC3813050.1"/>
    <property type="molecule type" value="Genomic_DNA"/>
</dbReference>
<protein>
    <submittedName>
        <fullName evidence="1">DNA polymerase III subunit chi</fullName>
    </submittedName>
</protein>
<accession>A0ABR6XJG3</accession>
<dbReference type="PANTHER" id="PTHR38767:SF1">
    <property type="entry name" value="DNA POLYMERASE III SUBUNIT CHI"/>
    <property type="match status" value="1"/>
</dbReference>
<dbReference type="Gene3D" id="3.40.50.10110">
    <property type="entry name" value="DNA polymerase III subunit chi"/>
    <property type="match status" value="1"/>
</dbReference>
<reference evidence="1 2" key="1">
    <citation type="submission" date="2020-08" db="EMBL/GenBank/DDBJ databases">
        <title>Novel species isolated from subtropical streams in China.</title>
        <authorList>
            <person name="Lu H."/>
        </authorList>
    </citation>
    <scope>NUCLEOTIDE SEQUENCE [LARGE SCALE GENOMIC DNA]</scope>
    <source>
        <strain evidence="1 2">CCTCC AB 2015119</strain>
    </source>
</reference>
<dbReference type="Proteomes" id="UP000637632">
    <property type="component" value="Unassembled WGS sequence"/>
</dbReference>
<dbReference type="InterPro" id="IPR036768">
    <property type="entry name" value="PolIII_chi_sf"/>
</dbReference>
<dbReference type="RefSeq" id="WP_190481194.1">
    <property type="nucleotide sequence ID" value="NZ_JACOFT010000007.1"/>
</dbReference>
<evidence type="ECO:0000313" key="1">
    <source>
        <dbReference type="EMBL" id="MBC3813050.1"/>
    </source>
</evidence>
<comment type="caution">
    <text evidence="1">The sequence shown here is derived from an EMBL/GenBank/DDBJ whole genome shotgun (WGS) entry which is preliminary data.</text>
</comment>